<dbReference type="Gene3D" id="3.40.50.11780">
    <property type="match status" value="2"/>
</dbReference>
<proteinExistence type="inferred from homology"/>
<dbReference type="AlphaFoldDB" id="A0A5C5ZXM5"/>
<evidence type="ECO:0000313" key="3">
    <source>
        <dbReference type="EMBL" id="TWT91737.1"/>
    </source>
</evidence>
<comment type="caution">
    <text evidence="3">The sequence shown here is derived from an EMBL/GenBank/DDBJ whole genome shotgun (WGS) entry which is preliminary data.</text>
</comment>
<comment type="similarity">
    <text evidence="1">Belongs to the myoviridae tail sheath protein family.</text>
</comment>
<dbReference type="PANTHER" id="PTHR35861:SF1">
    <property type="entry name" value="PHAGE TAIL SHEATH PROTEIN"/>
    <property type="match status" value="1"/>
</dbReference>
<protein>
    <submittedName>
        <fullName evidence="3">Phage tail sheath protein</fullName>
    </submittedName>
</protein>
<dbReference type="InterPro" id="IPR052042">
    <property type="entry name" value="Tail_sheath_structural"/>
</dbReference>
<evidence type="ECO:0000259" key="2">
    <source>
        <dbReference type="Pfam" id="PF04984"/>
    </source>
</evidence>
<feature type="domain" description="Tail sheath protein subtilisin-like" evidence="2">
    <location>
        <begin position="279"/>
        <end position="451"/>
    </location>
</feature>
<accession>A0A5C5ZXM5</accession>
<dbReference type="Pfam" id="PF04984">
    <property type="entry name" value="Phage_sheath_1"/>
    <property type="match status" value="1"/>
</dbReference>
<reference evidence="3 4" key="1">
    <citation type="submission" date="2019-02" db="EMBL/GenBank/DDBJ databases">
        <title>Deep-cultivation of Planctomycetes and their phenomic and genomic characterization uncovers novel biology.</title>
        <authorList>
            <person name="Wiegand S."/>
            <person name="Jogler M."/>
            <person name="Boedeker C."/>
            <person name="Pinto D."/>
            <person name="Vollmers J."/>
            <person name="Rivas-Marin E."/>
            <person name="Kohn T."/>
            <person name="Peeters S.H."/>
            <person name="Heuer A."/>
            <person name="Rast P."/>
            <person name="Oberbeckmann S."/>
            <person name="Bunk B."/>
            <person name="Jeske O."/>
            <person name="Meyerdierks A."/>
            <person name="Storesund J.E."/>
            <person name="Kallscheuer N."/>
            <person name="Luecker S."/>
            <person name="Lage O.M."/>
            <person name="Pohl T."/>
            <person name="Merkel B.J."/>
            <person name="Hornburger P."/>
            <person name="Mueller R.-W."/>
            <person name="Bruemmer F."/>
            <person name="Labrenz M."/>
            <person name="Spormann A.M."/>
            <person name="Op Den Camp H."/>
            <person name="Overmann J."/>
            <person name="Amann R."/>
            <person name="Jetten M.S.M."/>
            <person name="Mascher T."/>
            <person name="Medema M.H."/>
            <person name="Devos D.P."/>
            <person name="Kaster A.-K."/>
            <person name="Ovreas L."/>
            <person name="Rohde M."/>
            <person name="Galperin M.Y."/>
            <person name="Jogler C."/>
        </authorList>
    </citation>
    <scope>NUCLEOTIDE SEQUENCE [LARGE SCALE GENOMIC DNA]</scope>
    <source>
        <strain evidence="3 4">Pla52n</strain>
    </source>
</reference>
<name>A0A5C5ZXM5_9BACT</name>
<dbReference type="Proteomes" id="UP000320176">
    <property type="component" value="Unassembled WGS sequence"/>
</dbReference>
<dbReference type="PANTHER" id="PTHR35861">
    <property type="match status" value="1"/>
</dbReference>
<gene>
    <name evidence="3" type="ORF">Pla52n_64870</name>
</gene>
<sequence>MISTPELPGLRFQTIGEQPAPSPLRSDVAGFIGRTRRGPVGHAVRVQGLRDYESLFGGLDRDKPFPYSIRGYFENGGQIAHVVRVAPDDVRYACVTWVIGTQDEEGKWDQDFPTAGRFRAAKYLIHASSPGSWAAGLQVTINYDVNGPGGKPTLSLTIVCPGERSERIDGLHPGETQPGKTLEDQIASRSQLIRIEPRGEAKDSLTDSKGRPLVDEKGVIRLDADGNQRIPLPVPPGPLSRVWDLTLSLSDSDGKKPLPEEDVASQYNRAIVSLGDQTEVALLATPSIYHDITDPIALQWVLQTIVRDASEKQDRFVLIDPPPPHGESGVESMASGELLDYVNQLRAIIPNPIHRRAAAVYHPWLRVNDPLGDAAEPQKTIPPSGHVAGVMSRVDRERGAHYTPANVSVLAAVDVETQLERNAGGPLNEAGVNLIRCVPGKGLMVWGGRTLDLSRQGRFVAHRRFIHRLIRAIRRVAEPVVFDINGPELWLILVRALSSVLLEAFRGGALHGDRPEEAFCVRCDDQTSPMTERELGRVFCEIDLALTAPMEFITIRVSVSRQGQVEVYDA</sequence>
<dbReference type="OrthoDB" id="9767864at2"/>
<organism evidence="3 4">
    <name type="scientific">Stieleria varia</name>
    <dbReference type="NCBI Taxonomy" id="2528005"/>
    <lineage>
        <taxon>Bacteria</taxon>
        <taxon>Pseudomonadati</taxon>
        <taxon>Planctomycetota</taxon>
        <taxon>Planctomycetia</taxon>
        <taxon>Pirellulales</taxon>
        <taxon>Pirellulaceae</taxon>
        <taxon>Stieleria</taxon>
    </lineage>
</organism>
<evidence type="ECO:0000256" key="1">
    <source>
        <dbReference type="ARBA" id="ARBA00008005"/>
    </source>
</evidence>
<dbReference type="EMBL" id="SJPN01000014">
    <property type="protein sequence ID" value="TWT91737.1"/>
    <property type="molecule type" value="Genomic_DNA"/>
</dbReference>
<dbReference type="InterPro" id="IPR035089">
    <property type="entry name" value="Phage_sheath_subtilisin"/>
</dbReference>
<dbReference type="RefSeq" id="WP_146523392.1">
    <property type="nucleotide sequence ID" value="NZ_CP151726.1"/>
</dbReference>
<keyword evidence="4" id="KW-1185">Reference proteome</keyword>
<evidence type="ECO:0000313" key="4">
    <source>
        <dbReference type="Proteomes" id="UP000320176"/>
    </source>
</evidence>